<name>A0ABM9XT48_9CORY</name>
<evidence type="ECO:0000313" key="2">
    <source>
        <dbReference type="Proteomes" id="UP000006237"/>
    </source>
</evidence>
<protein>
    <submittedName>
        <fullName evidence="1">Uncharacterized protein</fullName>
    </submittedName>
</protein>
<keyword evidence="2" id="KW-1185">Reference proteome</keyword>
<dbReference type="EMBL" id="ACHF01000009">
    <property type="protein sequence ID" value="EEI64374.1"/>
    <property type="molecule type" value="Genomic_DNA"/>
</dbReference>
<organism evidence="1 2">
    <name type="scientific">Corynebacterium glucuronolyticum ATCC 51866</name>
    <dbReference type="NCBI Taxonomy" id="548478"/>
    <lineage>
        <taxon>Bacteria</taxon>
        <taxon>Bacillati</taxon>
        <taxon>Actinomycetota</taxon>
        <taxon>Actinomycetes</taxon>
        <taxon>Mycobacteriales</taxon>
        <taxon>Corynebacteriaceae</taxon>
        <taxon>Corynebacterium</taxon>
    </lineage>
</organism>
<comment type="caution">
    <text evidence="1">The sequence shown here is derived from an EMBL/GenBank/DDBJ whole genome shotgun (WGS) entry which is preliminary data.</text>
</comment>
<evidence type="ECO:0000313" key="1">
    <source>
        <dbReference type="EMBL" id="EEI64374.1"/>
    </source>
</evidence>
<accession>A0ABM9XT48</accession>
<proteinExistence type="predicted"/>
<gene>
    <name evidence="1" type="ORF">HMPREF0293_0189</name>
</gene>
<dbReference type="Proteomes" id="UP000006237">
    <property type="component" value="Unassembled WGS sequence"/>
</dbReference>
<sequence length="52" mass="5977">MVRLPCGSLCVSHGFNRLKSCRVVVFKSALSFLGIPLRYRGKRRLYANCQKF</sequence>
<reference evidence="1 2" key="1">
    <citation type="submission" date="2009-01" db="EMBL/GenBank/DDBJ databases">
        <authorList>
            <person name="Qin X."/>
            <person name="Bachman B."/>
            <person name="Battles P."/>
            <person name="Bell A."/>
            <person name="Bess C."/>
            <person name="Bickham C."/>
            <person name="Chaboub L."/>
            <person name="Chen D."/>
            <person name="Coyle M."/>
            <person name="Deiros D.R."/>
            <person name="Dinh H."/>
            <person name="Forbes L."/>
            <person name="Fowler G."/>
            <person name="Francisco L."/>
            <person name="Fu Q."/>
            <person name="Gubbala S."/>
            <person name="Hale W."/>
            <person name="Han Y."/>
            <person name="Hemphill L."/>
            <person name="Highlander S.K."/>
            <person name="Hirani K."/>
            <person name="Hogues M."/>
            <person name="Jackson L."/>
            <person name="Jakkamsetti A."/>
            <person name="Javaid M."/>
            <person name="Jiang H."/>
            <person name="Korchina V."/>
            <person name="Kovar C."/>
            <person name="Lara F."/>
            <person name="Lee S."/>
            <person name="Mata R."/>
            <person name="Mathew T."/>
            <person name="Moen C."/>
            <person name="Morales K."/>
            <person name="Munidasa M."/>
            <person name="Nazareth L."/>
            <person name="Ngo R."/>
            <person name="Nguyen L."/>
            <person name="Okwuonu G."/>
            <person name="Ongeri F."/>
            <person name="Patil S."/>
            <person name="Petrosino J."/>
            <person name="Pham C."/>
            <person name="Pham P."/>
            <person name="Pu L.-L."/>
            <person name="Puazo M."/>
            <person name="Raj R."/>
            <person name="Reid J."/>
            <person name="Rouhana J."/>
            <person name="Saada N."/>
            <person name="Shang Y."/>
            <person name="Simmons D."/>
            <person name="Thornton R."/>
            <person name="Warren J."/>
            <person name="Weissenberger G."/>
            <person name="Zhang J."/>
            <person name="Zhang L."/>
            <person name="Zhou C."/>
            <person name="Zhu D."/>
            <person name="Muzny D."/>
            <person name="Worley K."/>
            <person name="Gibbs R."/>
        </authorList>
    </citation>
    <scope>NUCLEOTIDE SEQUENCE [LARGE SCALE GENOMIC DNA]</scope>
    <source>
        <strain evidence="1 2">ATCC 51866</strain>
    </source>
</reference>